<feature type="domain" description="Cadherin" evidence="10">
    <location>
        <begin position="1310"/>
        <end position="1429"/>
    </location>
</feature>
<evidence type="ECO:0000313" key="11">
    <source>
        <dbReference type="EMBL" id="CAD2196816.1"/>
    </source>
</evidence>
<feature type="region of interest" description="Disordered" evidence="8">
    <location>
        <begin position="1102"/>
        <end position="1157"/>
    </location>
</feature>
<feature type="region of interest" description="Disordered" evidence="8">
    <location>
        <begin position="636"/>
        <end position="680"/>
    </location>
</feature>
<organism evidence="11 12">
    <name type="scientific">Meloidogyne enterolobii</name>
    <name type="common">Root-knot nematode worm</name>
    <name type="synonym">Meloidogyne mayaguensis</name>
    <dbReference type="NCBI Taxonomy" id="390850"/>
    <lineage>
        <taxon>Eukaryota</taxon>
        <taxon>Metazoa</taxon>
        <taxon>Ecdysozoa</taxon>
        <taxon>Nematoda</taxon>
        <taxon>Chromadorea</taxon>
        <taxon>Rhabditida</taxon>
        <taxon>Tylenchina</taxon>
        <taxon>Tylenchomorpha</taxon>
        <taxon>Tylenchoidea</taxon>
        <taxon>Meloidogynidae</taxon>
        <taxon>Meloidogyninae</taxon>
        <taxon>Meloidogyne</taxon>
    </lineage>
</organism>
<accession>A0A6V7XBV0</accession>
<dbReference type="PROSITE" id="PS00232">
    <property type="entry name" value="CADHERIN_1"/>
    <property type="match status" value="2"/>
</dbReference>
<evidence type="ECO:0000256" key="7">
    <source>
        <dbReference type="PROSITE-ProRule" id="PRU00043"/>
    </source>
</evidence>
<proteinExistence type="predicted"/>
<feature type="domain" description="Cadherin" evidence="10">
    <location>
        <begin position="864"/>
        <end position="986"/>
    </location>
</feature>
<dbReference type="GO" id="GO:0005509">
    <property type="term" value="F:calcium ion binding"/>
    <property type="evidence" value="ECO:0007669"/>
    <property type="project" value="UniProtKB-UniRule"/>
</dbReference>
<sequence>MQSSSKYFFPKILIFIFYFLPFFTYLIASQWAATSQFTNQHSSQFSPQQQLLLQQQQSLLNNRPFQYQRHQIRPSFYDPVLKVKSHIGYLPASASTGTFVRIGTSDQSLPLQILVEDKDLQPGTPSAVYQYVLSGYGAERFAVDHQGNLYLADATNLGILETSASDKTENTPFVLHVIAKEMDTEPKRNSLPISIIIQLIDNNNKEQMKQRNYYSEETHPLEEEIKQSIYIANVSALAIGERAIAQIKAREEGDGNVIYRIIDVSDGAFSSFRYDEISNELRAVGPLLPGHKYKVVIEARDSDGLVGHAVVLVQALPSFPTNSQLANNNQLISSSQLINQQANLNKIPTSEELLASLNSLSQGRQIPVEGQQQSLTSQKHSNLEQFISVDLSELTPIGTFVTALGGGGITSNNQLEQPERQSSKYFRLIGDGDEGKFILEPENGILFTGANLDREKDKIHRLRIETRSRIPVDHLLYVTNVKVNVLDANDNAPHFVDPQPLIVRTRLDELSPFSFPQTTNLLLGRINVADADEGENARISLKVLPPLDRLFIVNDEGEIRINGPLTAAHLGEHHLTLMAIDHGQQPLEARAVVSVRIDGRVGSNVHETLINGRERGEITAKPLNLLLPFTTSESPKIFSQTNNNKKHLPPPQISSSSISSQSSSATDNENINSRHLSNSKQISDESAALERNYERQLFGVLSRVGMAKEKKIEGESQLLNPFPTRNPPPFTRVDIPLPPPLPQAAIGKVSLVTPNKQKTKEKNLGENIEIDKETTTKPLQYTPLSSFSITPQLSPSNQIISKYPLTTTTNSLTSNYLNSTTTLSSIVLPVSSSSSQLIYTSTDSPQLQIEDKKEESTRLAPIFSSAALKIFVEENEEQLELATLSANYPDEGPGPINYVLLAGDQSLFSINASNGVITLLKALDAESTNIPSQPPIYHLKVGTIEAVELQYLENGQKINLVTDTGLAHFCDIQINVVDINDWIPNFEQNLYEFTIPATAEPGTIIGQVHAFDQDITSPNNKLFYYIIPKKNNSSINSINAEQFFSLNSQTGQLKTISNLKNFAGRILRFRIQVVDGGVDGNKLNSTAEIAVHLEGHEEKKVLPTTTTISWQGVEEVDEEEEDEENEEEKEKQKEGEQLKEKQQINNKLLSSTEKPTKQYLKTTIEESNIENKNTSISSSTSPNHQTKIKFSSHYFNSSIMEGTRPPVFLTILPVINKPSDTRFTICAIRTGNLRGAFSVAQNGEGNCELRTQMQLDREAIPNYLLNITVENGGQQDWTLANISVLDVNDNKPKFVFNKIEGERKNEKLGTEESFFAVLPIETMANQRFYKITAEDGDEPGNGNSLINYSIDTEETTQSEVGNLFDIDPQSGELWPKKGADELAQISKKNFFRITVIACDNPGEQKRRLCSRAPVSISILDDRHRFVLIFSGESAEQIKHQEKEILNSLRPFTFPCSNPIIERIEVEEGGDIKKYLKRSKERNEYLVNVILYTANLKEKKLCLKQEMKKIFFPDTKEAITAAMHQLDIELLDILENAVNNGRINLNKNKYKNNNSVRSRPIYSAKTHDKEEIDEFSSGVTGFASLLFPIDWSNSNTINVLIGIAVAVTLVALVGLIALCVFRYKHRRMRRHRAEQIRRRHQQHQQQAYRIGGVGGGFHSAAGLLAAVNGAKASSNYSTHFDNGGALNSSGGIFNTSGHSCLFGSNNNFYIPSNSSGTLLRASHFERGSKLYESQASY</sequence>
<feature type="transmembrane region" description="Helical" evidence="9">
    <location>
        <begin position="12"/>
        <end position="33"/>
    </location>
</feature>
<evidence type="ECO:0000256" key="2">
    <source>
        <dbReference type="ARBA" id="ARBA00022692"/>
    </source>
</evidence>
<dbReference type="SUPFAM" id="SSF49313">
    <property type="entry name" value="Cadherin-like"/>
    <property type="match status" value="6"/>
</dbReference>
<evidence type="ECO:0000256" key="8">
    <source>
        <dbReference type="SAM" id="MobiDB-lite"/>
    </source>
</evidence>
<dbReference type="InterPro" id="IPR020894">
    <property type="entry name" value="Cadherin_CS"/>
</dbReference>
<dbReference type="PROSITE" id="PS50268">
    <property type="entry name" value="CADHERIN_2"/>
    <property type="match status" value="6"/>
</dbReference>
<keyword evidence="4 7" id="KW-0106">Calcium</keyword>
<evidence type="ECO:0000256" key="1">
    <source>
        <dbReference type="ARBA" id="ARBA00004370"/>
    </source>
</evidence>
<keyword evidence="3" id="KW-0677">Repeat</keyword>
<feature type="domain" description="Cadherin" evidence="10">
    <location>
        <begin position="523"/>
        <end position="597"/>
    </location>
</feature>
<keyword evidence="5 9" id="KW-1133">Transmembrane helix</keyword>
<dbReference type="CDD" id="cd11304">
    <property type="entry name" value="Cadherin_repeat"/>
    <property type="match status" value="6"/>
</dbReference>
<dbReference type="InterPro" id="IPR002126">
    <property type="entry name" value="Cadherin-like_dom"/>
</dbReference>
<evidence type="ECO:0000256" key="6">
    <source>
        <dbReference type="ARBA" id="ARBA00023136"/>
    </source>
</evidence>
<dbReference type="Pfam" id="PF00028">
    <property type="entry name" value="Cadherin"/>
    <property type="match status" value="2"/>
</dbReference>
<dbReference type="EMBL" id="CAJEWN010001363">
    <property type="protein sequence ID" value="CAD2196816.1"/>
    <property type="molecule type" value="Genomic_DNA"/>
</dbReference>
<dbReference type="GO" id="GO:0007156">
    <property type="term" value="P:homophilic cell adhesion via plasma membrane adhesion molecules"/>
    <property type="evidence" value="ECO:0007669"/>
    <property type="project" value="InterPro"/>
</dbReference>
<dbReference type="PANTHER" id="PTHR24026:SF126">
    <property type="entry name" value="PROTOCADHERIN FAT 4"/>
    <property type="match status" value="1"/>
</dbReference>
<feature type="domain" description="Cadherin" evidence="10">
    <location>
        <begin position="383"/>
        <end position="495"/>
    </location>
</feature>
<comment type="caution">
    <text evidence="11">The sequence shown here is derived from an EMBL/GenBank/DDBJ whole genome shotgun (WGS) entry which is preliminary data.</text>
</comment>
<feature type="domain" description="Cadherin" evidence="10">
    <location>
        <begin position="1191"/>
        <end position="1294"/>
    </location>
</feature>
<dbReference type="InterPro" id="IPR015919">
    <property type="entry name" value="Cadherin-like_sf"/>
</dbReference>
<dbReference type="PRINTS" id="PR00205">
    <property type="entry name" value="CADHERIN"/>
</dbReference>
<gene>
    <name evidence="11" type="ORF">MENT_LOCUS50012</name>
</gene>
<dbReference type="OrthoDB" id="6252479at2759"/>
<evidence type="ECO:0000313" key="12">
    <source>
        <dbReference type="Proteomes" id="UP000580250"/>
    </source>
</evidence>
<reference evidence="11 12" key="1">
    <citation type="submission" date="2020-08" db="EMBL/GenBank/DDBJ databases">
        <authorList>
            <person name="Koutsovoulos G."/>
            <person name="Danchin GJ E."/>
        </authorList>
    </citation>
    <scope>NUCLEOTIDE SEQUENCE [LARGE SCALE GENOMIC DNA]</scope>
</reference>
<keyword evidence="6 9" id="KW-0472">Membrane</keyword>
<protein>
    <recommendedName>
        <fullName evidence="10">Cadherin domain-containing protein</fullName>
    </recommendedName>
</protein>
<feature type="domain" description="Cadherin" evidence="10">
    <location>
        <begin position="987"/>
        <end position="1105"/>
    </location>
</feature>
<feature type="compositionally biased region" description="Acidic residues" evidence="8">
    <location>
        <begin position="1114"/>
        <end position="1127"/>
    </location>
</feature>
<feature type="compositionally biased region" description="Polar residues" evidence="8">
    <location>
        <begin position="665"/>
        <end position="680"/>
    </location>
</feature>
<evidence type="ECO:0000259" key="10">
    <source>
        <dbReference type="PROSITE" id="PS50268"/>
    </source>
</evidence>
<dbReference type="GO" id="GO:0005886">
    <property type="term" value="C:plasma membrane"/>
    <property type="evidence" value="ECO:0007669"/>
    <property type="project" value="InterPro"/>
</dbReference>
<name>A0A6V7XBV0_MELEN</name>
<evidence type="ECO:0000256" key="5">
    <source>
        <dbReference type="ARBA" id="ARBA00022989"/>
    </source>
</evidence>
<evidence type="ECO:0000256" key="9">
    <source>
        <dbReference type="SAM" id="Phobius"/>
    </source>
</evidence>
<evidence type="ECO:0000256" key="3">
    <source>
        <dbReference type="ARBA" id="ARBA00022737"/>
    </source>
</evidence>
<keyword evidence="2 9" id="KW-0812">Transmembrane</keyword>
<feature type="compositionally biased region" description="Polar residues" evidence="8">
    <location>
        <begin position="1144"/>
        <end position="1153"/>
    </location>
</feature>
<dbReference type="PANTHER" id="PTHR24026">
    <property type="entry name" value="FAT ATYPICAL CADHERIN-RELATED"/>
    <property type="match status" value="1"/>
</dbReference>
<dbReference type="Gene3D" id="2.60.40.60">
    <property type="entry name" value="Cadherins"/>
    <property type="match status" value="6"/>
</dbReference>
<feature type="transmembrane region" description="Helical" evidence="9">
    <location>
        <begin position="1598"/>
        <end position="1620"/>
    </location>
</feature>
<comment type="subcellular location">
    <subcellularLocation>
        <location evidence="1">Membrane</location>
    </subcellularLocation>
</comment>
<evidence type="ECO:0000256" key="4">
    <source>
        <dbReference type="ARBA" id="ARBA00022837"/>
    </source>
</evidence>
<feature type="compositionally biased region" description="Basic and acidic residues" evidence="8">
    <location>
        <begin position="1128"/>
        <end position="1142"/>
    </location>
</feature>
<feature type="compositionally biased region" description="Low complexity" evidence="8">
    <location>
        <begin position="653"/>
        <end position="664"/>
    </location>
</feature>
<dbReference type="SMART" id="SM00112">
    <property type="entry name" value="CA"/>
    <property type="match status" value="6"/>
</dbReference>
<dbReference type="Proteomes" id="UP000580250">
    <property type="component" value="Unassembled WGS sequence"/>
</dbReference>